<reference evidence="3" key="1">
    <citation type="submission" date="2025-08" db="UniProtKB">
        <authorList>
            <consortium name="Ensembl"/>
        </authorList>
    </citation>
    <scope>IDENTIFICATION</scope>
</reference>
<keyword evidence="2" id="KW-1133">Transmembrane helix</keyword>
<name>A0A3Q2YPJ5_HIPCM</name>
<evidence type="ECO:0000313" key="4">
    <source>
        <dbReference type="Proteomes" id="UP000264820"/>
    </source>
</evidence>
<sequence>MNTTSATFSSPNTLSPEATSETTVATKTPRGNLADKQASSGSSSDAGLSSESSRNKRNEAWGAVLGTAVVVSIVGLVAYVVLKRRHLKGFSHRKLVEDFPSDPVLRLDNSEPLDLNFGRSGYYNQGLHGDNIQMANIPGRQTK</sequence>
<dbReference type="Proteomes" id="UP000264820">
    <property type="component" value="Unplaced"/>
</dbReference>
<accession>A0A3Q2YPJ5</accession>
<feature type="transmembrane region" description="Helical" evidence="2">
    <location>
        <begin position="60"/>
        <end position="82"/>
    </location>
</feature>
<feature type="region of interest" description="Disordered" evidence="1">
    <location>
        <begin position="1"/>
        <end position="55"/>
    </location>
</feature>
<evidence type="ECO:0000313" key="3">
    <source>
        <dbReference type="Ensembl" id="ENSHCOP00000015327.1"/>
    </source>
</evidence>
<organism evidence="3 4">
    <name type="scientific">Hippocampus comes</name>
    <name type="common">Tiger tail seahorse</name>
    <dbReference type="NCBI Taxonomy" id="109280"/>
    <lineage>
        <taxon>Eukaryota</taxon>
        <taxon>Metazoa</taxon>
        <taxon>Chordata</taxon>
        <taxon>Craniata</taxon>
        <taxon>Vertebrata</taxon>
        <taxon>Euteleostomi</taxon>
        <taxon>Actinopterygii</taxon>
        <taxon>Neopterygii</taxon>
        <taxon>Teleostei</taxon>
        <taxon>Neoteleostei</taxon>
        <taxon>Acanthomorphata</taxon>
        <taxon>Syngnathiaria</taxon>
        <taxon>Syngnathiformes</taxon>
        <taxon>Syngnathoidei</taxon>
        <taxon>Syngnathidae</taxon>
        <taxon>Hippocampus</taxon>
    </lineage>
</organism>
<dbReference type="PANTHER" id="PTHR45427">
    <property type="entry name" value="MUCIN-15"/>
    <property type="match status" value="1"/>
</dbReference>
<dbReference type="Pfam" id="PF15672">
    <property type="entry name" value="Mucin15"/>
    <property type="match status" value="1"/>
</dbReference>
<feature type="compositionally biased region" description="Low complexity" evidence="1">
    <location>
        <begin position="38"/>
        <end position="52"/>
    </location>
</feature>
<feature type="compositionally biased region" description="Polar residues" evidence="1">
    <location>
        <begin position="1"/>
        <end position="26"/>
    </location>
</feature>
<dbReference type="STRING" id="109280.ENSHCOP00000015327"/>
<keyword evidence="4" id="KW-1185">Reference proteome</keyword>
<dbReference type="GeneTree" id="ENSGT00860000135092"/>
<dbReference type="AlphaFoldDB" id="A0A3Q2YPJ5"/>
<dbReference type="InterPro" id="IPR031371">
    <property type="entry name" value="Mucin-15"/>
</dbReference>
<proteinExistence type="predicted"/>
<reference evidence="3" key="2">
    <citation type="submission" date="2025-09" db="UniProtKB">
        <authorList>
            <consortium name="Ensembl"/>
        </authorList>
    </citation>
    <scope>IDENTIFICATION</scope>
</reference>
<protein>
    <submittedName>
        <fullName evidence="3">Mucin 15, cell surface associated</fullName>
    </submittedName>
</protein>
<dbReference type="OMA" id="NIQMANI"/>
<evidence type="ECO:0000256" key="2">
    <source>
        <dbReference type="SAM" id="Phobius"/>
    </source>
</evidence>
<keyword evidence="2" id="KW-0472">Membrane</keyword>
<dbReference type="PANTHER" id="PTHR45427:SF1">
    <property type="entry name" value="MUCIN-15"/>
    <property type="match status" value="1"/>
</dbReference>
<keyword evidence="2" id="KW-0812">Transmembrane</keyword>
<evidence type="ECO:0000256" key="1">
    <source>
        <dbReference type="SAM" id="MobiDB-lite"/>
    </source>
</evidence>
<dbReference type="Ensembl" id="ENSHCOT00000023217.1">
    <property type="protein sequence ID" value="ENSHCOP00000015327.1"/>
    <property type="gene ID" value="ENSHCOG00000018907.1"/>
</dbReference>